<sequence>MWNELLIALALVMVIEGFLPFLSPGAMRNMMRAASEMDDRSLRIGGLVSMILGVIMLYIVN</sequence>
<keyword evidence="1" id="KW-0472">Membrane</keyword>
<dbReference type="InterPro" id="IPR019201">
    <property type="entry name" value="DUF2065"/>
</dbReference>
<reference evidence="2 3" key="1">
    <citation type="submission" date="2016-11" db="EMBL/GenBank/DDBJ databases">
        <title>Mixed transmission modes and dynamic genome evolution in an obligate animal-bacterial symbiosis.</title>
        <authorList>
            <person name="Russell S.L."/>
            <person name="Corbett-Detig R.B."/>
            <person name="Cavanaugh C.M."/>
        </authorList>
    </citation>
    <scope>NUCLEOTIDE SEQUENCE [LARGE SCALE GENOMIC DNA]</scope>
    <source>
        <strain evidence="2">Se-Cadez</strain>
    </source>
</reference>
<comment type="caution">
    <text evidence="2">The sequence shown here is derived from an EMBL/GenBank/DDBJ whole genome shotgun (WGS) entry which is preliminary data.</text>
</comment>
<dbReference type="EMBL" id="MPRJ01000080">
    <property type="protein sequence ID" value="OOZ35749.1"/>
    <property type="molecule type" value="Genomic_DNA"/>
</dbReference>
<evidence type="ECO:0000313" key="3">
    <source>
        <dbReference type="Proteomes" id="UP000190896"/>
    </source>
</evidence>
<evidence type="ECO:0008006" key="4">
    <source>
        <dbReference type="Google" id="ProtNLM"/>
    </source>
</evidence>
<dbReference type="PANTHER" id="PTHR38602">
    <property type="entry name" value="INNER MEMBRANE PROTEIN-RELATED"/>
    <property type="match status" value="1"/>
</dbReference>
<dbReference type="Proteomes" id="UP000190896">
    <property type="component" value="Unassembled WGS sequence"/>
</dbReference>
<dbReference type="PANTHER" id="PTHR38602:SF1">
    <property type="entry name" value="INNER MEMBRANE PROTEIN"/>
    <property type="match status" value="1"/>
</dbReference>
<proteinExistence type="predicted"/>
<gene>
    <name evidence="2" type="ORF">BOW51_10605</name>
</gene>
<protein>
    <recommendedName>
        <fullName evidence="4">DUF2065 domain-containing protein</fullName>
    </recommendedName>
</protein>
<dbReference type="AlphaFoldDB" id="A0A1T2KS99"/>
<keyword evidence="1" id="KW-0812">Transmembrane</keyword>
<dbReference type="Pfam" id="PF09838">
    <property type="entry name" value="DUF2065"/>
    <property type="match status" value="1"/>
</dbReference>
<name>A0A1T2KS99_9GAMM</name>
<organism evidence="2 3">
    <name type="scientific">Solemya velesiana gill symbiont</name>
    <dbReference type="NCBI Taxonomy" id="1918948"/>
    <lineage>
        <taxon>Bacteria</taxon>
        <taxon>Pseudomonadati</taxon>
        <taxon>Pseudomonadota</taxon>
        <taxon>Gammaproteobacteria</taxon>
        <taxon>sulfur-oxidizing symbionts</taxon>
    </lineage>
</organism>
<evidence type="ECO:0000313" key="2">
    <source>
        <dbReference type="EMBL" id="OOZ35749.1"/>
    </source>
</evidence>
<feature type="transmembrane region" description="Helical" evidence="1">
    <location>
        <begin position="6"/>
        <end position="22"/>
    </location>
</feature>
<feature type="transmembrane region" description="Helical" evidence="1">
    <location>
        <begin position="42"/>
        <end position="60"/>
    </location>
</feature>
<keyword evidence="1" id="KW-1133">Transmembrane helix</keyword>
<keyword evidence="3" id="KW-1185">Reference proteome</keyword>
<accession>A0A1T2KS99</accession>
<dbReference type="OrthoDB" id="9182237at2"/>
<evidence type="ECO:0000256" key="1">
    <source>
        <dbReference type="SAM" id="Phobius"/>
    </source>
</evidence>